<evidence type="ECO:0000256" key="8">
    <source>
        <dbReference type="ARBA" id="ARBA00046002"/>
    </source>
</evidence>
<dbReference type="PANTHER" id="PTHR47810">
    <property type="entry name" value="DNA LIGASE"/>
    <property type="match status" value="1"/>
</dbReference>
<dbReference type="InterPro" id="IPR012310">
    <property type="entry name" value="DNA_ligase_ATP-dep_cent"/>
</dbReference>
<comment type="function">
    <text evidence="8">Very low-fidelity DNA ligase that seals nicks in double-stranded DNA during DNA repair. Together with the viral repair DNA polymerase X, fills the single nucleotide gaps generated by the AP endonuclease. It is not essential for viral replication and recombination. Displays a very low adenylation activity towards DNA with 3'-dideoxy- or 3'-amino-terminated nicks compared to regular nick DNA.</text>
</comment>
<evidence type="ECO:0000256" key="3">
    <source>
        <dbReference type="ARBA" id="ARBA00022705"/>
    </source>
</evidence>
<dbReference type="Pfam" id="PF14743">
    <property type="entry name" value="DNA_ligase_OB_2"/>
    <property type="match status" value="1"/>
</dbReference>
<dbReference type="EMBL" id="MN740714">
    <property type="protein sequence ID" value="QHS80516.1"/>
    <property type="molecule type" value="Genomic_DNA"/>
</dbReference>
<dbReference type="PANTHER" id="PTHR47810:SF5">
    <property type="entry name" value="LIGASE, PUTATIVE-RELATED"/>
    <property type="match status" value="1"/>
</dbReference>
<protein>
    <recommendedName>
        <fullName evidence="7">Polydeoxyribonucleotide synthase [ATP]</fullName>
    </recommendedName>
</protein>
<evidence type="ECO:0000256" key="4">
    <source>
        <dbReference type="ARBA" id="ARBA00022763"/>
    </source>
</evidence>
<dbReference type="GO" id="GO:0006310">
    <property type="term" value="P:DNA recombination"/>
    <property type="evidence" value="ECO:0007669"/>
    <property type="project" value="InterPro"/>
</dbReference>
<evidence type="ECO:0000256" key="1">
    <source>
        <dbReference type="ARBA" id="ARBA00004328"/>
    </source>
</evidence>
<dbReference type="SUPFAM" id="SSF50249">
    <property type="entry name" value="Nucleic acid-binding proteins"/>
    <property type="match status" value="1"/>
</dbReference>
<name>A0A6C0ALL5_9ZZZZ</name>
<dbReference type="InterPro" id="IPR029319">
    <property type="entry name" value="DNA_ligase_OB"/>
</dbReference>
<dbReference type="GO" id="GO:0044423">
    <property type="term" value="C:virion component"/>
    <property type="evidence" value="ECO:0007669"/>
    <property type="project" value="UniProtKB-KW"/>
</dbReference>
<proteinExistence type="predicted"/>
<evidence type="ECO:0000259" key="9">
    <source>
        <dbReference type="Pfam" id="PF01068"/>
    </source>
</evidence>
<reference evidence="11" key="1">
    <citation type="journal article" date="2020" name="Nature">
        <title>Giant virus diversity and host interactions through global metagenomics.</title>
        <authorList>
            <person name="Schulz F."/>
            <person name="Roux S."/>
            <person name="Paez-Espino D."/>
            <person name="Jungbluth S."/>
            <person name="Walsh D.A."/>
            <person name="Denef V.J."/>
            <person name="McMahon K.D."/>
            <person name="Konstantinidis K.T."/>
            <person name="Eloe-Fadrosh E.A."/>
            <person name="Kyrpides N.C."/>
            <person name="Woyke T."/>
        </authorList>
    </citation>
    <scope>NUCLEOTIDE SEQUENCE</scope>
    <source>
        <strain evidence="11">GVMAG-S-1091796-13</strain>
    </source>
</reference>
<keyword evidence="6" id="KW-0234">DNA repair</keyword>
<sequence>MTADIEVQPIEIKYFEALYEKDAHGKIRSWNLRVEKYEEFSEIIIIYGYKRLIEQRRRLNLGKNLNKSNCTTHFTQAIMEAQSKWTKKVNEGYSTINETNEETKQETTNEKQETTKVIYPMLAQDFNKHKTKLKYPAFIQPKLDGYRCIFNSKDKSCNSRQGKEFSIIKRTELYKELMSIKDDIILDGELYIHKGLFEDLGILRKKKIEKSDIDYLNKIEYHVYDIIVGNIDFDNRFIKLKRLIDTNKFKMIKLVETLQLDSEAMINEYHSNFIKNNYEGSILRNKFGIYKCKIRSTDLLKYKDFQDDEFEIVNFTYEADTSKENKNLIVWICKTTNGDEFNVRPGGTKIERQKIYSDCLDNFKYKGKRLYVKYFELTDRGIPRFPTTKTTCVETYIRDIIE</sequence>
<dbReference type="InterPro" id="IPR050326">
    <property type="entry name" value="NAD_dep_DNA_ligaseB"/>
</dbReference>
<evidence type="ECO:0000256" key="2">
    <source>
        <dbReference type="ARBA" id="ARBA00022598"/>
    </source>
</evidence>
<dbReference type="SUPFAM" id="SSF56091">
    <property type="entry name" value="DNA ligase/mRNA capping enzyme, catalytic domain"/>
    <property type="match status" value="1"/>
</dbReference>
<keyword evidence="3" id="KW-0235">DNA replication</keyword>
<dbReference type="GO" id="GO:0006281">
    <property type="term" value="P:DNA repair"/>
    <property type="evidence" value="ECO:0007669"/>
    <property type="project" value="UniProtKB-KW"/>
</dbReference>
<evidence type="ECO:0000256" key="7">
    <source>
        <dbReference type="ARBA" id="ARBA00032896"/>
    </source>
</evidence>
<evidence type="ECO:0000313" key="11">
    <source>
        <dbReference type="EMBL" id="QHS80516.1"/>
    </source>
</evidence>
<feature type="domain" description="DNA ligase OB-like" evidence="10">
    <location>
        <begin position="332"/>
        <end position="389"/>
    </location>
</feature>
<keyword evidence="4" id="KW-0227">DNA damage</keyword>
<feature type="domain" description="ATP-dependent DNA ligase family profile" evidence="9">
    <location>
        <begin position="120"/>
        <end position="303"/>
    </location>
</feature>
<dbReference type="Pfam" id="PF01068">
    <property type="entry name" value="DNA_ligase_A_M"/>
    <property type="match status" value="1"/>
</dbReference>
<dbReference type="Gene3D" id="3.30.470.30">
    <property type="entry name" value="DNA ligase/mRNA capping enzyme"/>
    <property type="match status" value="1"/>
</dbReference>
<dbReference type="GO" id="GO:0006260">
    <property type="term" value="P:DNA replication"/>
    <property type="evidence" value="ECO:0007669"/>
    <property type="project" value="UniProtKB-KW"/>
</dbReference>
<accession>A0A6C0ALL5</accession>
<evidence type="ECO:0000256" key="6">
    <source>
        <dbReference type="ARBA" id="ARBA00023204"/>
    </source>
</evidence>
<dbReference type="AlphaFoldDB" id="A0A6C0ALL5"/>
<dbReference type="GO" id="GO:0005524">
    <property type="term" value="F:ATP binding"/>
    <property type="evidence" value="ECO:0007669"/>
    <property type="project" value="InterPro"/>
</dbReference>
<dbReference type="Gene3D" id="3.30.1490.70">
    <property type="match status" value="1"/>
</dbReference>
<keyword evidence="5" id="KW-0946">Virion</keyword>
<dbReference type="Gene3D" id="2.40.50.140">
    <property type="entry name" value="Nucleic acid-binding proteins"/>
    <property type="match status" value="1"/>
</dbReference>
<dbReference type="InterPro" id="IPR012340">
    <property type="entry name" value="NA-bd_OB-fold"/>
</dbReference>
<evidence type="ECO:0000259" key="10">
    <source>
        <dbReference type="Pfam" id="PF14743"/>
    </source>
</evidence>
<dbReference type="GO" id="GO:0003910">
    <property type="term" value="F:DNA ligase (ATP) activity"/>
    <property type="evidence" value="ECO:0007669"/>
    <property type="project" value="InterPro"/>
</dbReference>
<organism evidence="11">
    <name type="scientific">viral metagenome</name>
    <dbReference type="NCBI Taxonomy" id="1070528"/>
    <lineage>
        <taxon>unclassified sequences</taxon>
        <taxon>metagenomes</taxon>
        <taxon>organismal metagenomes</taxon>
    </lineage>
</organism>
<evidence type="ECO:0000256" key="5">
    <source>
        <dbReference type="ARBA" id="ARBA00022844"/>
    </source>
</evidence>
<comment type="subcellular location">
    <subcellularLocation>
        <location evidence="1">Virion</location>
    </subcellularLocation>
</comment>
<keyword evidence="2" id="KW-0436">Ligase</keyword>